<accession>A0A1F4X5J8</accession>
<feature type="region of interest" description="Disordered" evidence="1">
    <location>
        <begin position="55"/>
        <end position="86"/>
    </location>
</feature>
<name>A0A1F4X5J8_UNCKA</name>
<gene>
    <name evidence="2" type="ORF">A2619_02540</name>
</gene>
<dbReference type="AlphaFoldDB" id="A0A1F4X5J8"/>
<reference evidence="2 3" key="1">
    <citation type="journal article" date="2016" name="Nat. Commun.">
        <title>Thousands of microbial genomes shed light on interconnected biogeochemical processes in an aquifer system.</title>
        <authorList>
            <person name="Anantharaman K."/>
            <person name="Brown C.T."/>
            <person name="Hug L.A."/>
            <person name="Sharon I."/>
            <person name="Castelle C.J."/>
            <person name="Probst A.J."/>
            <person name="Thomas B.C."/>
            <person name="Singh A."/>
            <person name="Wilkins M.J."/>
            <person name="Karaoz U."/>
            <person name="Brodie E.L."/>
            <person name="Williams K.H."/>
            <person name="Hubbard S.S."/>
            <person name="Banfield J.F."/>
        </authorList>
    </citation>
    <scope>NUCLEOTIDE SEQUENCE [LARGE SCALE GENOMIC DNA]</scope>
</reference>
<evidence type="ECO:0000313" key="3">
    <source>
        <dbReference type="Proteomes" id="UP000176815"/>
    </source>
</evidence>
<proteinExistence type="predicted"/>
<dbReference type="EMBL" id="MEWG01000031">
    <property type="protein sequence ID" value="OGC76899.1"/>
    <property type="molecule type" value="Genomic_DNA"/>
</dbReference>
<sequence>MAAKRSKEAPPCCFVIKALDPGSGPAEIRNMGAGVNHVGLTPRYSTFVRFPSILNDTSNRSDTEGFSILNPPGDPHDGQKRSPPHSLCDAVFAGHTLDGRLPKARGFETRAPRLDSNHRKYGFHIFSSPPFKGRIRF</sequence>
<dbReference type="Proteomes" id="UP000176815">
    <property type="component" value="Unassembled WGS sequence"/>
</dbReference>
<evidence type="ECO:0000313" key="2">
    <source>
        <dbReference type="EMBL" id="OGC76899.1"/>
    </source>
</evidence>
<evidence type="ECO:0000256" key="1">
    <source>
        <dbReference type="SAM" id="MobiDB-lite"/>
    </source>
</evidence>
<organism evidence="2 3">
    <name type="scientific">candidate division WWE3 bacterium RIFOXYD1_FULL_39_9</name>
    <dbReference type="NCBI Taxonomy" id="1802649"/>
    <lineage>
        <taxon>Bacteria</taxon>
        <taxon>Katanobacteria</taxon>
    </lineage>
</organism>
<protein>
    <submittedName>
        <fullName evidence="2">Uncharacterized protein</fullName>
    </submittedName>
</protein>
<comment type="caution">
    <text evidence="2">The sequence shown here is derived from an EMBL/GenBank/DDBJ whole genome shotgun (WGS) entry which is preliminary data.</text>
</comment>